<keyword evidence="3" id="KW-1003">Cell membrane</keyword>
<dbReference type="InterPro" id="IPR037185">
    <property type="entry name" value="EmrE-like"/>
</dbReference>
<evidence type="ECO:0000313" key="9">
    <source>
        <dbReference type="EMBL" id="GAM14642.1"/>
    </source>
</evidence>
<accession>A0A0A8X6H3</accession>
<dbReference type="OrthoDB" id="21828at2"/>
<feature type="transmembrane region" description="Helical" evidence="8">
    <location>
        <begin position="57"/>
        <end position="78"/>
    </location>
</feature>
<keyword evidence="10" id="KW-1185">Reference proteome</keyword>
<dbReference type="AlphaFoldDB" id="A0A0A8X6H3"/>
<evidence type="ECO:0000256" key="7">
    <source>
        <dbReference type="RuleBase" id="RU003942"/>
    </source>
</evidence>
<gene>
    <name evidence="9" type="ORF">SAMD00020551_2795</name>
</gene>
<comment type="similarity">
    <text evidence="7">Belongs to the drug/metabolite transporter (DMT) superfamily. Small multidrug resistance (SMR) (TC 2.A.7.1) family.</text>
</comment>
<dbReference type="SUPFAM" id="SSF103481">
    <property type="entry name" value="Multidrug resistance efflux transporter EmrE"/>
    <property type="match status" value="1"/>
</dbReference>
<dbReference type="PANTHER" id="PTHR30561:SF0">
    <property type="entry name" value="GUANIDINIUM EXPORTER"/>
    <property type="match status" value="1"/>
</dbReference>
<evidence type="ECO:0000256" key="5">
    <source>
        <dbReference type="ARBA" id="ARBA00022989"/>
    </source>
</evidence>
<evidence type="ECO:0000256" key="2">
    <source>
        <dbReference type="ARBA" id="ARBA00022448"/>
    </source>
</evidence>
<protein>
    <submittedName>
        <fullName evidence="9">Quaternary ammonium compound-resistance protein SugE</fullName>
    </submittedName>
</protein>
<dbReference type="Proteomes" id="UP000031014">
    <property type="component" value="Unassembled WGS sequence"/>
</dbReference>
<dbReference type="NCBIfam" id="NF008512">
    <property type="entry name" value="PRK11431.1"/>
    <property type="match status" value="1"/>
</dbReference>
<dbReference type="InterPro" id="IPR045324">
    <property type="entry name" value="Small_multidrug_res"/>
</dbReference>
<comment type="subcellular location">
    <subcellularLocation>
        <location evidence="1 7">Cell membrane</location>
        <topology evidence="1 7">Multi-pass membrane protein</topology>
    </subcellularLocation>
</comment>
<evidence type="ECO:0000313" key="10">
    <source>
        <dbReference type="Proteomes" id="UP000031014"/>
    </source>
</evidence>
<keyword evidence="2" id="KW-0813">Transport</keyword>
<keyword evidence="6 8" id="KW-0472">Membrane</keyword>
<organism evidence="9 10">
    <name type="scientific">Mesobacillus selenatarsenatis (strain DSM 18680 / JCM 14380 / FERM P-15431 / SF-1)</name>
    <dbReference type="NCBI Taxonomy" id="1321606"/>
    <lineage>
        <taxon>Bacteria</taxon>
        <taxon>Bacillati</taxon>
        <taxon>Bacillota</taxon>
        <taxon>Bacilli</taxon>
        <taxon>Bacillales</taxon>
        <taxon>Bacillaceae</taxon>
        <taxon>Mesobacillus</taxon>
    </lineage>
</organism>
<name>A0A0A8X6H3_MESS1</name>
<sequence>MAWFYLVIAGIFEVVWAIGLKYTEGFTKAVPSLITLVGMAISFYFLSMAVKTLPIGTAYAIWTGIGAAGAVILGMVLFGEPRNLMRLMFVAFILVGIIGLKATSGSN</sequence>
<dbReference type="PANTHER" id="PTHR30561">
    <property type="entry name" value="SMR FAMILY PROTON-DEPENDENT DRUG EFFLUX TRANSPORTER SUGE"/>
    <property type="match status" value="1"/>
</dbReference>
<evidence type="ECO:0000256" key="6">
    <source>
        <dbReference type="ARBA" id="ARBA00023136"/>
    </source>
</evidence>
<proteinExistence type="inferred from homology"/>
<dbReference type="GO" id="GO:0005886">
    <property type="term" value="C:plasma membrane"/>
    <property type="evidence" value="ECO:0007669"/>
    <property type="project" value="UniProtKB-SubCell"/>
</dbReference>
<evidence type="ECO:0000256" key="1">
    <source>
        <dbReference type="ARBA" id="ARBA00004651"/>
    </source>
</evidence>
<evidence type="ECO:0000256" key="3">
    <source>
        <dbReference type="ARBA" id="ARBA00022475"/>
    </source>
</evidence>
<dbReference type="GO" id="GO:0022857">
    <property type="term" value="F:transmembrane transporter activity"/>
    <property type="evidence" value="ECO:0007669"/>
    <property type="project" value="InterPro"/>
</dbReference>
<keyword evidence="5 8" id="KW-1133">Transmembrane helix</keyword>
<evidence type="ECO:0000256" key="8">
    <source>
        <dbReference type="SAM" id="Phobius"/>
    </source>
</evidence>
<dbReference type="Gene3D" id="1.10.3730.20">
    <property type="match status" value="1"/>
</dbReference>
<dbReference type="FunFam" id="1.10.3730.20:FF:000001">
    <property type="entry name" value="Quaternary ammonium compound resistance transporter SugE"/>
    <property type="match status" value="1"/>
</dbReference>
<dbReference type="RefSeq" id="WP_041966375.1">
    <property type="nucleotide sequence ID" value="NZ_BASE01000064.1"/>
</dbReference>
<reference evidence="9 10" key="1">
    <citation type="submission" date="2013-06" db="EMBL/GenBank/DDBJ databases">
        <title>Whole genome shotgun sequence of Bacillus selenatarsenatis SF-1.</title>
        <authorList>
            <person name="Kuroda M."/>
            <person name="Sei K."/>
            <person name="Yamashita M."/>
            <person name="Ike M."/>
        </authorList>
    </citation>
    <scope>NUCLEOTIDE SEQUENCE [LARGE SCALE GENOMIC DNA]</scope>
    <source>
        <strain evidence="9 10">SF-1</strain>
    </source>
</reference>
<feature type="transmembrane region" description="Helical" evidence="8">
    <location>
        <begin position="84"/>
        <end position="103"/>
    </location>
</feature>
<comment type="caution">
    <text evidence="9">The sequence shown here is derived from an EMBL/GenBank/DDBJ whole genome shotgun (WGS) entry which is preliminary data.</text>
</comment>
<feature type="transmembrane region" description="Helical" evidence="8">
    <location>
        <begin position="33"/>
        <end position="50"/>
    </location>
</feature>
<dbReference type="Pfam" id="PF00893">
    <property type="entry name" value="Multi_Drug_Res"/>
    <property type="match status" value="1"/>
</dbReference>
<dbReference type="InterPro" id="IPR000390">
    <property type="entry name" value="Small_drug/metabolite_transptr"/>
</dbReference>
<keyword evidence="4 7" id="KW-0812">Transmembrane</keyword>
<evidence type="ECO:0000256" key="4">
    <source>
        <dbReference type="ARBA" id="ARBA00022692"/>
    </source>
</evidence>
<dbReference type="STRING" id="1321606.SAMD00020551_2795"/>
<dbReference type="EMBL" id="BASE01000064">
    <property type="protein sequence ID" value="GAM14642.1"/>
    <property type="molecule type" value="Genomic_DNA"/>
</dbReference>